<evidence type="ECO:0000313" key="2">
    <source>
        <dbReference type="Proteomes" id="UP000198838"/>
    </source>
</evidence>
<accession>A0A1I0XQ06</accession>
<proteinExistence type="predicted"/>
<dbReference type="STRING" id="1120918.SAMN05216249_10768"/>
<dbReference type="Proteomes" id="UP000198838">
    <property type="component" value="Unassembled WGS sequence"/>
</dbReference>
<gene>
    <name evidence="1" type="ORF">SAMN05216249_10768</name>
</gene>
<sequence length="251" mass="28526">MKKRNFIKLFVALMVIAAIGVGSTLAYLSDRTEKLTNVFTVGNIDLKLKESWTYQSPDHEGYTAYYGAHSFEANFEPLPWNILPGYRNDGVDYNYLAPGHYILKDPTVFAKASAKSLIYVYLGNAEVADLNAGTIKLKTKKSTDKTLIFTLEDMWEVYEANAKDGIILKYKTQDGDEFDWDDANNPGSYMPIFKYFKYNNNMYTTRVPLDYENGVTYQNLSIQALGVQAKFVSGNSSVERKIIKEKTGWLK</sequence>
<dbReference type="AlphaFoldDB" id="A0A1I0XQ06"/>
<organism evidence="1 2">
    <name type="scientific">Acetitomaculum ruminis DSM 5522</name>
    <dbReference type="NCBI Taxonomy" id="1120918"/>
    <lineage>
        <taxon>Bacteria</taxon>
        <taxon>Bacillati</taxon>
        <taxon>Bacillota</taxon>
        <taxon>Clostridia</taxon>
        <taxon>Lachnospirales</taxon>
        <taxon>Lachnospiraceae</taxon>
        <taxon>Acetitomaculum</taxon>
    </lineage>
</organism>
<protein>
    <submittedName>
        <fullName evidence="1">SipW-cognate class signal peptide</fullName>
    </submittedName>
</protein>
<keyword evidence="2" id="KW-1185">Reference proteome</keyword>
<dbReference type="InterPro" id="IPR023833">
    <property type="entry name" value="Signal_pept_SipW-depend-type"/>
</dbReference>
<evidence type="ECO:0000313" key="1">
    <source>
        <dbReference type="EMBL" id="SFB02974.1"/>
    </source>
</evidence>
<dbReference type="EMBL" id="FOJY01000007">
    <property type="protein sequence ID" value="SFB02974.1"/>
    <property type="molecule type" value="Genomic_DNA"/>
</dbReference>
<dbReference type="RefSeq" id="WP_092871749.1">
    <property type="nucleotide sequence ID" value="NZ_FOJY01000007.1"/>
</dbReference>
<reference evidence="1 2" key="1">
    <citation type="submission" date="2016-10" db="EMBL/GenBank/DDBJ databases">
        <authorList>
            <person name="de Groot N.N."/>
        </authorList>
    </citation>
    <scope>NUCLEOTIDE SEQUENCE [LARGE SCALE GENOMIC DNA]</scope>
    <source>
        <strain evidence="1 2">DSM 5522</strain>
    </source>
</reference>
<name>A0A1I0XQ06_9FIRM</name>
<dbReference type="OrthoDB" id="2085414at2"/>
<dbReference type="NCBIfam" id="TIGR04088">
    <property type="entry name" value="cognate_SipW"/>
    <property type="match status" value="1"/>
</dbReference>